<feature type="region of interest" description="Disordered" evidence="7">
    <location>
        <begin position="355"/>
        <end position="421"/>
    </location>
</feature>
<name>A0A8H7E4C3_9EURO</name>
<dbReference type="GO" id="GO:0007007">
    <property type="term" value="P:inner mitochondrial membrane organization"/>
    <property type="evidence" value="ECO:0007669"/>
    <property type="project" value="TreeGrafter"/>
</dbReference>
<sequence>MRAPASCRFQRLSNHARQSAAASQYIRVADSRRHIQIHAAPSSDSSGVVEQTPGSASTPDAVFEVIGSPYSLLSVTLSASQPLHTRRGTLVGLSGDASTVVSTLSVLAPLRRALVGIPFLYQRLTTTTPITALISPKSTSTSLAVLHLTGTTDWKISQRKALLAWTGNSLVLTPSLNRRLSLAHWGSSTATGRGLVALAGTGNLFSLDLDENETYTAHPSHILAYSVRPPHHQPYRFKSSALNLQIPRLPQQPSSYNFLPFSSSSRLKTNLQNSDSYRFLSALIHRIRAWSRRAIWGDDRLFLRFTGPTTILLQSRASRASSDVFTRRDVEEMHADAPPPGLVADAVKARLAKLEREEGDERPRGGGAGGGGGGGGGSGREVKEAVGRTTVPKPPKLSIATVQRDGKVRIEETEDFEQLRR</sequence>
<keyword evidence="5 6" id="KW-0496">Mitochondrion</keyword>
<feature type="compositionally biased region" description="Basic and acidic residues" evidence="7">
    <location>
        <begin position="355"/>
        <end position="364"/>
    </location>
</feature>
<evidence type="ECO:0000256" key="7">
    <source>
        <dbReference type="SAM" id="MobiDB-lite"/>
    </source>
</evidence>
<evidence type="ECO:0000256" key="4">
    <source>
        <dbReference type="ARBA" id="ARBA00022946"/>
    </source>
</evidence>
<dbReference type="AlphaFoldDB" id="A0A8H7E4C3"/>
<proteinExistence type="inferred from homology"/>
<dbReference type="Gene3D" id="3.60.160.10">
    <property type="entry name" value="Mitochondrial biogenesis AIM24"/>
    <property type="match status" value="1"/>
</dbReference>
<evidence type="ECO:0000313" key="9">
    <source>
        <dbReference type="Proteomes" id="UP000606974"/>
    </source>
</evidence>
<dbReference type="InterPro" id="IPR036983">
    <property type="entry name" value="AIM24_sf"/>
</dbReference>
<dbReference type="Proteomes" id="UP000606974">
    <property type="component" value="Unassembled WGS sequence"/>
</dbReference>
<feature type="compositionally biased region" description="Gly residues" evidence="7">
    <location>
        <begin position="365"/>
        <end position="379"/>
    </location>
</feature>
<keyword evidence="9" id="KW-1185">Reference proteome</keyword>
<comment type="subcellular location">
    <subcellularLocation>
        <location evidence="1 6">Mitochondrion</location>
    </subcellularLocation>
</comment>
<dbReference type="GO" id="GO:0005743">
    <property type="term" value="C:mitochondrial inner membrane"/>
    <property type="evidence" value="ECO:0007669"/>
    <property type="project" value="TreeGrafter"/>
</dbReference>
<evidence type="ECO:0000256" key="6">
    <source>
        <dbReference type="RuleBase" id="RU363045"/>
    </source>
</evidence>
<dbReference type="PANTHER" id="PTHR36959:SF2">
    <property type="entry name" value="ALTERED INHERITANCE OF MITOCHONDRIA PROTEIN 24, MITOCHONDRIAL"/>
    <property type="match status" value="1"/>
</dbReference>
<dbReference type="PANTHER" id="PTHR36959">
    <property type="entry name" value="ALTERED INHERITANCE OF MITOCHONDRIA PROTEIN 24, MITOCHONDRIAL"/>
    <property type="match status" value="1"/>
</dbReference>
<reference evidence="8" key="1">
    <citation type="submission" date="2020-02" db="EMBL/GenBank/DDBJ databases">
        <authorList>
            <person name="Palmer J.M."/>
        </authorList>
    </citation>
    <scope>NUCLEOTIDE SEQUENCE</scope>
    <source>
        <strain evidence="8">EPUS1.4</strain>
        <tissue evidence="8">Thallus</tissue>
    </source>
</reference>
<dbReference type="Pfam" id="PF01987">
    <property type="entry name" value="AIM24"/>
    <property type="match status" value="1"/>
</dbReference>
<evidence type="ECO:0000256" key="1">
    <source>
        <dbReference type="ARBA" id="ARBA00004173"/>
    </source>
</evidence>
<keyword evidence="4" id="KW-0809">Transit peptide</keyword>
<evidence type="ECO:0000256" key="3">
    <source>
        <dbReference type="ARBA" id="ARBA00013287"/>
    </source>
</evidence>
<comment type="caution">
    <text evidence="8">The sequence shown here is derived from an EMBL/GenBank/DDBJ whole genome shotgun (WGS) entry which is preliminary data.</text>
</comment>
<comment type="similarity">
    <text evidence="2 6">Belongs to the AIM24 family.</text>
</comment>
<dbReference type="EMBL" id="JAACFV010000034">
    <property type="protein sequence ID" value="KAF7510039.1"/>
    <property type="molecule type" value="Genomic_DNA"/>
</dbReference>
<feature type="compositionally biased region" description="Basic and acidic residues" evidence="7">
    <location>
        <begin position="404"/>
        <end position="421"/>
    </location>
</feature>
<evidence type="ECO:0000313" key="8">
    <source>
        <dbReference type="EMBL" id="KAF7510039.1"/>
    </source>
</evidence>
<organism evidence="8 9">
    <name type="scientific">Endocarpon pusillum</name>
    <dbReference type="NCBI Taxonomy" id="364733"/>
    <lineage>
        <taxon>Eukaryota</taxon>
        <taxon>Fungi</taxon>
        <taxon>Dikarya</taxon>
        <taxon>Ascomycota</taxon>
        <taxon>Pezizomycotina</taxon>
        <taxon>Eurotiomycetes</taxon>
        <taxon>Chaetothyriomycetidae</taxon>
        <taxon>Verrucariales</taxon>
        <taxon>Verrucariaceae</taxon>
        <taxon>Endocarpon</taxon>
    </lineage>
</organism>
<dbReference type="OrthoDB" id="5295771at2759"/>
<dbReference type="InterPro" id="IPR002838">
    <property type="entry name" value="AIM24"/>
</dbReference>
<gene>
    <name evidence="8" type="ORF">GJ744_007143</name>
</gene>
<accession>A0A8H7E4C3</accession>
<protein>
    <recommendedName>
        <fullName evidence="3 6">Altered inheritance of mitochondria protein 24, mitochondrial</fullName>
    </recommendedName>
</protein>
<dbReference type="SUPFAM" id="SSF51219">
    <property type="entry name" value="TRAP-like"/>
    <property type="match status" value="1"/>
</dbReference>
<evidence type="ECO:0000256" key="5">
    <source>
        <dbReference type="ARBA" id="ARBA00023128"/>
    </source>
</evidence>
<evidence type="ECO:0000256" key="2">
    <source>
        <dbReference type="ARBA" id="ARBA00009322"/>
    </source>
</evidence>
<dbReference type="InterPro" id="IPR016031">
    <property type="entry name" value="Trp_RNA-bd_attenuator-like_dom"/>
</dbReference>